<comment type="caution">
    <text evidence="2">The sequence shown here is derived from an EMBL/GenBank/DDBJ whole genome shotgun (WGS) entry which is preliminary data.</text>
</comment>
<evidence type="ECO:0008006" key="4">
    <source>
        <dbReference type="Google" id="ProtNLM"/>
    </source>
</evidence>
<name>A0AA36G3S6_9BILA</name>
<reference evidence="2" key="1">
    <citation type="submission" date="2023-06" db="EMBL/GenBank/DDBJ databases">
        <authorList>
            <person name="Delattre M."/>
        </authorList>
    </citation>
    <scope>NUCLEOTIDE SEQUENCE</scope>
    <source>
        <strain evidence="2">AF72</strain>
    </source>
</reference>
<feature type="non-terminal residue" evidence="2">
    <location>
        <position position="1"/>
    </location>
</feature>
<dbReference type="PRINTS" id="PR00080">
    <property type="entry name" value="SDRFAMILY"/>
</dbReference>
<gene>
    <name evidence="2" type="ORF">MSPICULIGERA_LOCUS16098</name>
</gene>
<evidence type="ECO:0000313" key="3">
    <source>
        <dbReference type="Proteomes" id="UP001177023"/>
    </source>
</evidence>
<dbReference type="AlphaFoldDB" id="A0AA36G3S6"/>
<organism evidence="2 3">
    <name type="scientific">Mesorhabditis spiculigera</name>
    <dbReference type="NCBI Taxonomy" id="96644"/>
    <lineage>
        <taxon>Eukaryota</taxon>
        <taxon>Metazoa</taxon>
        <taxon>Ecdysozoa</taxon>
        <taxon>Nematoda</taxon>
        <taxon>Chromadorea</taxon>
        <taxon>Rhabditida</taxon>
        <taxon>Rhabditina</taxon>
        <taxon>Rhabditomorpha</taxon>
        <taxon>Rhabditoidea</taxon>
        <taxon>Rhabditidae</taxon>
        <taxon>Mesorhabditinae</taxon>
        <taxon>Mesorhabditis</taxon>
    </lineage>
</organism>
<protein>
    <recommendedName>
        <fullName evidence="4">Dehydrogenase/reductase SDR family member 1</fullName>
    </recommendedName>
</protein>
<dbReference type="Pfam" id="PF00106">
    <property type="entry name" value="adh_short"/>
    <property type="match status" value="1"/>
</dbReference>
<dbReference type="InterPro" id="IPR002347">
    <property type="entry name" value="SDR_fam"/>
</dbReference>
<dbReference type="EMBL" id="CATQJA010002652">
    <property type="protein sequence ID" value="CAJ0577833.1"/>
    <property type="molecule type" value="Genomic_DNA"/>
</dbReference>
<dbReference type="Gene3D" id="3.40.50.720">
    <property type="entry name" value="NAD(P)-binding Rossmann-like Domain"/>
    <property type="match status" value="1"/>
</dbReference>
<dbReference type="PANTHER" id="PTHR44147:SF2">
    <property type="entry name" value="DEHYDROGENASE_REDUCTASE SDR FAMILY MEMBER 1"/>
    <property type="match status" value="1"/>
</dbReference>
<dbReference type="PANTHER" id="PTHR44147">
    <property type="entry name" value="DEHYDROGENASE/REDUCTASE SDR FAMILY MEMBER 1"/>
    <property type="match status" value="1"/>
</dbReference>
<proteinExistence type="inferred from homology"/>
<evidence type="ECO:0000313" key="2">
    <source>
        <dbReference type="EMBL" id="CAJ0577832.1"/>
    </source>
</evidence>
<dbReference type="InterPro" id="IPR036291">
    <property type="entry name" value="NAD(P)-bd_dom_sf"/>
</dbReference>
<evidence type="ECO:0000256" key="1">
    <source>
        <dbReference type="RuleBase" id="RU000363"/>
    </source>
</evidence>
<dbReference type="SUPFAM" id="SSF51735">
    <property type="entry name" value="NAD(P)-binding Rossmann-fold domains"/>
    <property type="match status" value="1"/>
</dbReference>
<accession>A0AA36G3S6</accession>
<dbReference type="Proteomes" id="UP001177023">
    <property type="component" value="Unassembled WGS sequence"/>
</dbReference>
<sequence length="326" mass="35711">MALPLAGQYALVTGASRGIGRGIALQLAQAGATVYITGREPAKSDTTVETTLPALQQTARDIEDRGGKAVAVYCDHSNDDDIKRLFDQIENETAGCLDILVNNAYSAIQDFRKASGAPFFELEPEFWDSVNSVGLRNNYVCAVYAARMMVKRKTGLIVNISSAGGLQYVFNVAYGVGKCAVDRMSADMAVELKPYNVTCVTVWPGTVRTEMAQLMQQRDEIATVLKIDKALADKQVATAESPEFSGLGIVALARDQRKLRKSGKILLTYDLAREYGFKDIDGKMPGDMRQLSTALEFLGWKRLAGWIPGFIRVPLFGLHMASYKFL</sequence>
<comment type="similarity">
    <text evidence="1">Belongs to the short-chain dehydrogenases/reductases (SDR) family.</text>
</comment>
<keyword evidence="3" id="KW-1185">Reference proteome</keyword>
<dbReference type="EMBL" id="CATQJA010002652">
    <property type="protein sequence ID" value="CAJ0577832.1"/>
    <property type="molecule type" value="Genomic_DNA"/>
</dbReference>
<dbReference type="PRINTS" id="PR00081">
    <property type="entry name" value="GDHRDH"/>
</dbReference>